<gene>
    <name evidence="4 5" type="primary">purK</name>
    <name evidence="7" type="ORF">Mag101_00140</name>
</gene>
<dbReference type="PANTHER" id="PTHR11609">
    <property type="entry name" value="PURINE BIOSYNTHESIS PROTEIN 6/7, PUR6/7"/>
    <property type="match status" value="1"/>
</dbReference>
<dbReference type="InterPro" id="IPR011761">
    <property type="entry name" value="ATP-grasp"/>
</dbReference>
<dbReference type="InterPro" id="IPR005875">
    <property type="entry name" value="PurK"/>
</dbReference>
<dbReference type="Pfam" id="PF02222">
    <property type="entry name" value="ATP-grasp"/>
    <property type="match status" value="1"/>
</dbReference>
<protein>
    <recommendedName>
        <fullName evidence="4 5">N5-carboxyaminoimidazole ribonucleotide synthase</fullName>
        <shortName evidence="4 5">N5-CAIR synthase</shortName>
        <ecNumber evidence="4 5">6.3.4.18</ecNumber>
    </recommendedName>
    <alternativeName>
        <fullName evidence="4 5">5-(carboxyamino)imidazole ribonucleotide synthetase</fullName>
    </alternativeName>
</protein>
<keyword evidence="1 4" id="KW-0547">Nucleotide-binding</keyword>
<comment type="function">
    <text evidence="5">Catalyzes the ATP-dependent conversion of 5-aminoimidazole ribonucleotide (AIR) and HCO(3)- to N5-carboxyaminoimidazole ribonucleotide (N5-CAIR).</text>
</comment>
<sequence>MTSSQEQSAQRRVGIVGCGQLAQMMAQEARPLGIEFSFLAEGGENTTCVEGLGTIVHASEGADIEELYKAMGSPEVITAERESVDVGLLRALEKFCPVYPRPDAFEKTQHRVREKTAINDAGLPVAPFRPANNYDEICAAVKELGYPSFIKSCEHGYDGKNQWRVNSDADLAAIADQVPAQEYVVEKGINFSREVSLIGARTADGKVVTYPLAENDHYNGTLLVSTAPAPHVDEKLQTTAQEYLSTLMNAWDYVGVLAMECFVSDDGLLINELAPRVHNSGHWTLAGAKTSQFANHVRAILGMPLGETGCDRVAVMINMLGVDKKPALQNEGVWSYGKELRPGRKMGHVILLDDTQDALAARIDSMLEELYGPSKRPA</sequence>
<evidence type="ECO:0000256" key="2">
    <source>
        <dbReference type="ARBA" id="ARBA00022755"/>
    </source>
</evidence>
<dbReference type="SUPFAM" id="SSF56059">
    <property type="entry name" value="Glutathione synthetase ATP-binding domain-like"/>
    <property type="match status" value="1"/>
</dbReference>
<dbReference type="InterPro" id="IPR011054">
    <property type="entry name" value="Rudment_hybrid_motif"/>
</dbReference>
<dbReference type="eggNOG" id="COG0026">
    <property type="taxonomic scope" value="Bacteria"/>
</dbReference>
<dbReference type="GO" id="GO:0005524">
    <property type="term" value="F:ATP binding"/>
    <property type="evidence" value="ECO:0007669"/>
    <property type="project" value="UniProtKB-UniRule"/>
</dbReference>
<dbReference type="KEGG" id="maga:Mag101_00140"/>
<evidence type="ECO:0000256" key="3">
    <source>
        <dbReference type="ARBA" id="ARBA00022840"/>
    </source>
</evidence>
<keyword evidence="3 4" id="KW-0067">ATP-binding</keyword>
<organism evidence="7 8">
    <name type="scientific">Microbulbifer agarilyticus</name>
    <dbReference type="NCBI Taxonomy" id="260552"/>
    <lineage>
        <taxon>Bacteria</taxon>
        <taxon>Pseudomonadati</taxon>
        <taxon>Pseudomonadota</taxon>
        <taxon>Gammaproteobacteria</taxon>
        <taxon>Cellvibrionales</taxon>
        <taxon>Microbulbiferaceae</taxon>
        <taxon>Microbulbifer</taxon>
    </lineage>
</organism>
<dbReference type="GO" id="GO:0006189">
    <property type="term" value="P:'de novo' IMP biosynthetic process"/>
    <property type="evidence" value="ECO:0007669"/>
    <property type="project" value="UniProtKB-UniRule"/>
</dbReference>
<evidence type="ECO:0000313" key="8">
    <source>
        <dbReference type="Proteomes" id="UP000188219"/>
    </source>
</evidence>
<evidence type="ECO:0000313" key="7">
    <source>
        <dbReference type="EMBL" id="AQQ66235.1"/>
    </source>
</evidence>
<keyword evidence="8" id="KW-1185">Reference proteome</keyword>
<dbReference type="Gene3D" id="3.40.50.20">
    <property type="match status" value="1"/>
</dbReference>
<comment type="pathway">
    <text evidence="4 5">Purine metabolism; IMP biosynthesis via de novo pathway; 5-amino-1-(5-phospho-D-ribosyl)imidazole-4-carboxylate from 5-amino-1-(5-phospho-D-ribosyl)imidazole (N5-CAIR route): step 1/2.</text>
</comment>
<name>A0A1Q2M0K2_9GAMM</name>
<feature type="binding site" evidence="4">
    <location>
        <position position="194"/>
    </location>
    <ligand>
        <name>ATP</name>
        <dbReference type="ChEBI" id="CHEBI:30616"/>
    </ligand>
</feature>
<dbReference type="Pfam" id="PF17769">
    <property type="entry name" value="PurK_C"/>
    <property type="match status" value="1"/>
</dbReference>
<dbReference type="InterPro" id="IPR016185">
    <property type="entry name" value="PreATP-grasp_dom_sf"/>
</dbReference>
<accession>A0A1Q2M0K2</accession>
<dbReference type="InterPro" id="IPR003135">
    <property type="entry name" value="ATP-grasp_carboxylate-amine"/>
</dbReference>
<dbReference type="PANTHER" id="PTHR11609:SF5">
    <property type="entry name" value="PHOSPHORIBOSYLAMINOIMIDAZOLE CARBOXYLASE"/>
    <property type="match status" value="1"/>
</dbReference>
<dbReference type="AlphaFoldDB" id="A0A1Q2M0K2"/>
<dbReference type="OrthoDB" id="9804625at2"/>
<keyword evidence="2 4" id="KW-0658">Purine biosynthesis</keyword>
<dbReference type="GO" id="GO:0005829">
    <property type="term" value="C:cytosol"/>
    <property type="evidence" value="ECO:0007669"/>
    <property type="project" value="TreeGrafter"/>
</dbReference>
<feature type="domain" description="ATP-grasp" evidence="6">
    <location>
        <begin position="115"/>
        <end position="301"/>
    </location>
</feature>
<dbReference type="InterPro" id="IPR054350">
    <property type="entry name" value="PurT/PurK_preATP-grasp"/>
</dbReference>
<dbReference type="HAMAP" id="MF_01928">
    <property type="entry name" value="PurK"/>
    <property type="match status" value="1"/>
</dbReference>
<keyword evidence="4 5" id="KW-0436">Ligase</keyword>
<dbReference type="InterPro" id="IPR013815">
    <property type="entry name" value="ATP_grasp_subdomain_1"/>
</dbReference>
<feature type="binding site" evidence="4">
    <location>
        <begin position="186"/>
        <end position="189"/>
    </location>
    <ligand>
        <name>ATP</name>
        <dbReference type="ChEBI" id="CHEBI:30616"/>
    </ligand>
</feature>
<dbReference type="Pfam" id="PF22660">
    <property type="entry name" value="RS_preATP-grasp-like"/>
    <property type="match status" value="1"/>
</dbReference>
<dbReference type="STRING" id="260552.Mag101_00140"/>
<comment type="similarity">
    <text evidence="4 5">Belongs to the PurK/PurT family.</text>
</comment>
<dbReference type="GO" id="GO:0004638">
    <property type="term" value="F:phosphoribosylaminoimidazole carboxylase activity"/>
    <property type="evidence" value="ECO:0007669"/>
    <property type="project" value="InterPro"/>
</dbReference>
<dbReference type="RefSeq" id="WP_077399103.1">
    <property type="nucleotide sequence ID" value="NZ_CP019650.1"/>
</dbReference>
<proteinExistence type="inferred from homology"/>
<dbReference type="Gene3D" id="3.30.1490.20">
    <property type="entry name" value="ATP-grasp fold, A domain"/>
    <property type="match status" value="1"/>
</dbReference>
<feature type="binding site" evidence="4">
    <location>
        <position position="217"/>
    </location>
    <ligand>
        <name>ATP</name>
        <dbReference type="ChEBI" id="CHEBI:30616"/>
    </ligand>
</feature>
<dbReference type="SUPFAM" id="SSF51246">
    <property type="entry name" value="Rudiment single hybrid motif"/>
    <property type="match status" value="1"/>
</dbReference>
<feature type="binding site" evidence="4">
    <location>
        <begin position="271"/>
        <end position="272"/>
    </location>
    <ligand>
        <name>ATP</name>
        <dbReference type="ChEBI" id="CHEBI:30616"/>
    </ligand>
</feature>
<comment type="caution">
    <text evidence="4">Lacks conserved residue(s) required for the propagation of feature annotation.</text>
</comment>
<dbReference type="Proteomes" id="UP000188219">
    <property type="component" value="Chromosome"/>
</dbReference>
<evidence type="ECO:0000256" key="5">
    <source>
        <dbReference type="RuleBase" id="RU361200"/>
    </source>
</evidence>
<dbReference type="InterPro" id="IPR040686">
    <property type="entry name" value="PurK_C"/>
</dbReference>
<dbReference type="EMBL" id="CP019650">
    <property type="protein sequence ID" value="AQQ66235.1"/>
    <property type="molecule type" value="Genomic_DNA"/>
</dbReference>
<dbReference type="UniPathway" id="UPA00074">
    <property type="reaction ID" value="UER00942"/>
</dbReference>
<evidence type="ECO:0000256" key="1">
    <source>
        <dbReference type="ARBA" id="ARBA00022741"/>
    </source>
</evidence>
<dbReference type="SUPFAM" id="SSF52440">
    <property type="entry name" value="PreATP-grasp domain"/>
    <property type="match status" value="1"/>
</dbReference>
<feature type="binding site" evidence="4">
    <location>
        <position position="111"/>
    </location>
    <ligand>
        <name>ATP</name>
        <dbReference type="ChEBI" id="CHEBI:30616"/>
    </ligand>
</feature>
<dbReference type="EC" id="6.3.4.18" evidence="4 5"/>
<dbReference type="NCBIfam" id="TIGR01161">
    <property type="entry name" value="purK"/>
    <property type="match status" value="1"/>
</dbReference>
<dbReference type="PROSITE" id="PS50975">
    <property type="entry name" value="ATP_GRASP"/>
    <property type="match status" value="1"/>
</dbReference>
<comment type="catalytic activity">
    <reaction evidence="4 5">
        <text>5-amino-1-(5-phospho-beta-D-ribosyl)imidazole + hydrogencarbonate + ATP = 5-carboxyamino-1-(5-phospho-D-ribosyl)imidazole + ADP + phosphate + 2 H(+)</text>
        <dbReference type="Rhea" id="RHEA:19317"/>
        <dbReference type="ChEBI" id="CHEBI:15378"/>
        <dbReference type="ChEBI" id="CHEBI:17544"/>
        <dbReference type="ChEBI" id="CHEBI:30616"/>
        <dbReference type="ChEBI" id="CHEBI:43474"/>
        <dbReference type="ChEBI" id="CHEBI:58730"/>
        <dbReference type="ChEBI" id="CHEBI:137981"/>
        <dbReference type="ChEBI" id="CHEBI:456216"/>
        <dbReference type="EC" id="6.3.4.18"/>
    </reaction>
</comment>
<comment type="function">
    <text evidence="4">Catalyzes the ATP-dependent conversion of 5-aminoimidazole ribonucleotide (AIR) and HCO(3)(-) to N5-carboxyaminoimidazole ribonucleotide (N5-CAIR).</text>
</comment>
<dbReference type="Gene3D" id="3.30.470.20">
    <property type="entry name" value="ATP-grasp fold, B domain"/>
    <property type="match status" value="1"/>
</dbReference>
<comment type="subunit">
    <text evidence="4 5">Homodimer.</text>
</comment>
<dbReference type="GO" id="GO:0046872">
    <property type="term" value="F:metal ion binding"/>
    <property type="evidence" value="ECO:0007669"/>
    <property type="project" value="InterPro"/>
</dbReference>
<evidence type="ECO:0000256" key="4">
    <source>
        <dbReference type="HAMAP-Rule" id="MF_01928"/>
    </source>
</evidence>
<reference evidence="7" key="1">
    <citation type="submission" date="2017-02" db="EMBL/GenBank/DDBJ databases">
        <title>Genome of Microbulbifer agarilyticus GP101.</title>
        <authorList>
            <person name="Jung J."/>
            <person name="Bae S.S."/>
            <person name="Baek K."/>
        </authorList>
    </citation>
    <scope>NUCLEOTIDE SEQUENCE [LARGE SCALE GENOMIC DNA]</scope>
    <source>
        <strain evidence="7">GP101</strain>
    </source>
</reference>
<dbReference type="NCBIfam" id="NF004679">
    <property type="entry name" value="PRK06019.1-5"/>
    <property type="match status" value="1"/>
</dbReference>
<dbReference type="GO" id="GO:0034028">
    <property type="term" value="F:5-(carboxyamino)imidazole ribonucleotide synthase activity"/>
    <property type="evidence" value="ECO:0007669"/>
    <property type="project" value="UniProtKB-UniRule"/>
</dbReference>
<evidence type="ECO:0000259" key="6">
    <source>
        <dbReference type="PROSITE" id="PS50975"/>
    </source>
</evidence>
<feature type="binding site" evidence="4">
    <location>
        <position position="151"/>
    </location>
    <ligand>
        <name>ATP</name>
        <dbReference type="ChEBI" id="CHEBI:30616"/>
    </ligand>
</feature>